<keyword evidence="2" id="KW-1185">Reference proteome</keyword>
<organism evidence="1 2">
    <name type="scientific">Elysia marginata</name>
    <dbReference type="NCBI Taxonomy" id="1093978"/>
    <lineage>
        <taxon>Eukaryota</taxon>
        <taxon>Metazoa</taxon>
        <taxon>Spiralia</taxon>
        <taxon>Lophotrochozoa</taxon>
        <taxon>Mollusca</taxon>
        <taxon>Gastropoda</taxon>
        <taxon>Heterobranchia</taxon>
        <taxon>Euthyneura</taxon>
        <taxon>Panpulmonata</taxon>
        <taxon>Sacoglossa</taxon>
        <taxon>Placobranchoidea</taxon>
        <taxon>Plakobranchidae</taxon>
        <taxon>Elysia</taxon>
    </lineage>
</organism>
<name>A0AAV4EWZ6_9GAST</name>
<comment type="caution">
    <text evidence="1">The sequence shown here is derived from an EMBL/GenBank/DDBJ whole genome shotgun (WGS) entry which is preliminary data.</text>
</comment>
<reference evidence="1 2" key="1">
    <citation type="journal article" date="2021" name="Elife">
        <title>Chloroplast acquisition without the gene transfer in kleptoplastic sea slugs, Plakobranchus ocellatus.</title>
        <authorList>
            <person name="Maeda T."/>
            <person name="Takahashi S."/>
            <person name="Yoshida T."/>
            <person name="Shimamura S."/>
            <person name="Takaki Y."/>
            <person name="Nagai Y."/>
            <person name="Toyoda A."/>
            <person name="Suzuki Y."/>
            <person name="Arimoto A."/>
            <person name="Ishii H."/>
            <person name="Satoh N."/>
            <person name="Nishiyama T."/>
            <person name="Hasebe M."/>
            <person name="Maruyama T."/>
            <person name="Minagawa J."/>
            <person name="Obokata J."/>
            <person name="Shigenobu S."/>
        </authorList>
    </citation>
    <scope>NUCLEOTIDE SEQUENCE [LARGE SCALE GENOMIC DNA]</scope>
</reference>
<evidence type="ECO:0000313" key="2">
    <source>
        <dbReference type="Proteomes" id="UP000762676"/>
    </source>
</evidence>
<dbReference type="AlphaFoldDB" id="A0AAV4EWZ6"/>
<proteinExistence type="predicted"/>
<accession>A0AAV4EWZ6</accession>
<evidence type="ECO:0000313" key="1">
    <source>
        <dbReference type="EMBL" id="GFR65296.1"/>
    </source>
</evidence>
<dbReference type="Proteomes" id="UP000762676">
    <property type="component" value="Unassembled WGS sequence"/>
</dbReference>
<gene>
    <name evidence="1" type="ORF">ElyMa_001943900</name>
</gene>
<dbReference type="EMBL" id="BMAT01003943">
    <property type="protein sequence ID" value="GFR65296.1"/>
    <property type="molecule type" value="Genomic_DNA"/>
</dbReference>
<protein>
    <submittedName>
        <fullName evidence="1">Uncharacterized protein</fullName>
    </submittedName>
</protein>
<sequence>MGQPKLYPQPSLISIAQTSPSAHRLYLLDQVRLQEALQRPGTDDIVIMTKTMRNQQTWPGEFSEMALEPCHQETEDNGPPSWQLLQWSVSSEHGEQVNKDRTHDLNCNYVSNKWGEYCITPKTSLLPEEETNRVEDLLREKEDTCLYH</sequence>